<keyword evidence="4 6" id="KW-0378">Hydrolase</keyword>
<evidence type="ECO:0000313" key="9">
    <source>
        <dbReference type="Proteomes" id="UP000480222"/>
    </source>
</evidence>
<keyword evidence="3 6" id="KW-0255">Endonuclease</keyword>
<dbReference type="RefSeq" id="WP_014319600.1">
    <property type="nucleotide sequence ID" value="NZ_CP040523.1"/>
</dbReference>
<evidence type="ECO:0000256" key="7">
    <source>
        <dbReference type="NCBIfam" id="TIGR00188"/>
    </source>
</evidence>
<comment type="caution">
    <text evidence="8">The sequence shown here is derived from an EMBL/GenBank/DDBJ whole genome shotgun (WGS) entry which is preliminary data.</text>
</comment>
<comment type="catalytic activity">
    <reaction evidence="6">
        <text>Endonucleolytic cleavage of RNA, removing 5'-extranucleotides from tRNA precursor.</text>
        <dbReference type="EC" id="3.1.26.5"/>
    </reaction>
</comment>
<keyword evidence="5 6" id="KW-0694">RNA-binding</keyword>
<dbReference type="Pfam" id="PF00825">
    <property type="entry name" value="Ribonuclease_P"/>
    <property type="match status" value="1"/>
</dbReference>
<keyword evidence="2 6" id="KW-0540">Nuclease</keyword>
<comment type="function">
    <text evidence="6">RNaseP catalyzes the removal of the 5'-leader sequence from pre-tRNA to produce the mature 5'-terminus. It can also cleave other RNA substrates such as 4.5S RNA. The protein component plays an auxiliary but essential role in vivo by binding to the 5'-leader sequence and broadening the substrate specificity of the ribozyme.</text>
</comment>
<evidence type="ECO:0000256" key="2">
    <source>
        <dbReference type="ARBA" id="ARBA00022722"/>
    </source>
</evidence>
<name>A0A0D6HB06_CORDP</name>
<dbReference type="GeneID" id="29422874"/>
<dbReference type="GO" id="GO:0042781">
    <property type="term" value="F:3'-tRNA processing endoribonuclease activity"/>
    <property type="evidence" value="ECO:0007669"/>
    <property type="project" value="TreeGrafter"/>
</dbReference>
<dbReference type="EC" id="3.1.26.5" evidence="6 7"/>
<evidence type="ECO:0000313" key="8">
    <source>
        <dbReference type="EMBL" id="CAB0578719.1"/>
    </source>
</evidence>
<dbReference type="GO" id="GO:0030677">
    <property type="term" value="C:ribonuclease P complex"/>
    <property type="evidence" value="ECO:0007669"/>
    <property type="project" value="TreeGrafter"/>
</dbReference>
<dbReference type="HAMAP" id="MF_00227">
    <property type="entry name" value="RNase_P"/>
    <property type="match status" value="1"/>
</dbReference>
<evidence type="ECO:0000256" key="6">
    <source>
        <dbReference type="HAMAP-Rule" id="MF_00227"/>
    </source>
</evidence>
<dbReference type="PANTHER" id="PTHR33992">
    <property type="entry name" value="RIBONUCLEASE P PROTEIN COMPONENT"/>
    <property type="match status" value="1"/>
</dbReference>
<evidence type="ECO:0000256" key="4">
    <source>
        <dbReference type="ARBA" id="ARBA00022801"/>
    </source>
</evidence>
<reference evidence="8 9" key="1">
    <citation type="submission" date="2020-02" db="EMBL/GenBank/DDBJ databases">
        <authorList>
            <person name="Brisse S."/>
        </authorList>
    </citation>
    <scope>NUCLEOTIDE SEQUENCE [LARGE SCALE GENOMIC DNA]</scope>
    <source>
        <strain evidence="8">CIP107547</strain>
    </source>
</reference>
<dbReference type="GO" id="GO:0000049">
    <property type="term" value="F:tRNA binding"/>
    <property type="evidence" value="ECO:0007669"/>
    <property type="project" value="UniProtKB-UniRule"/>
</dbReference>
<dbReference type="Proteomes" id="UP000480222">
    <property type="component" value="Unassembled WGS sequence"/>
</dbReference>
<dbReference type="InterPro" id="IPR000100">
    <property type="entry name" value="RNase_P"/>
</dbReference>
<protein>
    <recommendedName>
        <fullName evidence="6 7">Ribonuclease P protein component</fullName>
        <shortName evidence="6">RNase P protein</shortName>
        <shortName evidence="6">RNaseP protein</shortName>
        <ecNumber evidence="6 7">3.1.26.5</ecNumber>
    </recommendedName>
    <alternativeName>
        <fullName evidence="6">Protein C5</fullName>
    </alternativeName>
</protein>
<dbReference type="KEGG" id="cdip:ERS451417_02404"/>
<accession>A0A0D6HB06</accession>
<gene>
    <name evidence="6" type="primary">rnpA</name>
    <name evidence="8" type="ORF">CIP107547_00120</name>
</gene>
<dbReference type="InterPro" id="IPR020568">
    <property type="entry name" value="Ribosomal_Su5_D2-typ_SF"/>
</dbReference>
<dbReference type="PANTHER" id="PTHR33992:SF1">
    <property type="entry name" value="RIBONUCLEASE P PROTEIN COMPONENT"/>
    <property type="match status" value="1"/>
</dbReference>
<dbReference type="SUPFAM" id="SSF54211">
    <property type="entry name" value="Ribosomal protein S5 domain 2-like"/>
    <property type="match status" value="1"/>
</dbReference>
<dbReference type="NCBIfam" id="TIGR00188">
    <property type="entry name" value="rnpA"/>
    <property type="match status" value="1"/>
</dbReference>
<dbReference type="InterPro" id="IPR014721">
    <property type="entry name" value="Ribsml_uS5_D2-typ_fold_subgr"/>
</dbReference>
<proteinExistence type="inferred from homology"/>
<keyword evidence="1 6" id="KW-0819">tRNA processing</keyword>
<dbReference type="GO" id="GO:0001682">
    <property type="term" value="P:tRNA 5'-leader removal"/>
    <property type="evidence" value="ECO:0007669"/>
    <property type="project" value="UniProtKB-UniRule"/>
</dbReference>
<comment type="subunit">
    <text evidence="6">Consists of a catalytic RNA component (M1 or rnpB) and a protein subunit.</text>
</comment>
<dbReference type="Gene3D" id="3.30.230.10">
    <property type="match status" value="1"/>
</dbReference>
<dbReference type="GO" id="GO:0004526">
    <property type="term" value="F:ribonuclease P activity"/>
    <property type="evidence" value="ECO:0007669"/>
    <property type="project" value="UniProtKB-UniRule"/>
</dbReference>
<evidence type="ECO:0000256" key="3">
    <source>
        <dbReference type="ARBA" id="ARBA00022759"/>
    </source>
</evidence>
<organism evidence="8 9">
    <name type="scientific">Corynebacterium diphtheriae</name>
    <dbReference type="NCBI Taxonomy" id="1717"/>
    <lineage>
        <taxon>Bacteria</taxon>
        <taxon>Bacillati</taxon>
        <taxon>Actinomycetota</taxon>
        <taxon>Actinomycetes</taxon>
        <taxon>Mycobacteriales</taxon>
        <taxon>Corynebacteriaceae</taxon>
        <taxon>Corynebacterium</taxon>
    </lineage>
</organism>
<sequence>MLPSQHKLSNPEQFRATIRKGKRAGRSTVVLHFYAEATAGNLATVGGPRFGLVVSKTVGNAVTRHRVSRQLRHVVIAMKDQFPASSHVVVRALPPAATASSEELRADVQAALDKLNRKR</sequence>
<comment type="similarity">
    <text evidence="6">Belongs to the RnpA family.</text>
</comment>
<dbReference type="AlphaFoldDB" id="A0A0D6HB06"/>
<dbReference type="EMBL" id="CADDAV010000001">
    <property type="protein sequence ID" value="CAB0578719.1"/>
    <property type="molecule type" value="Genomic_DNA"/>
</dbReference>
<evidence type="ECO:0000256" key="5">
    <source>
        <dbReference type="ARBA" id="ARBA00022884"/>
    </source>
</evidence>
<evidence type="ECO:0000256" key="1">
    <source>
        <dbReference type="ARBA" id="ARBA00022694"/>
    </source>
</evidence>